<dbReference type="Pfam" id="PF06912">
    <property type="entry name" value="DUF1275"/>
    <property type="match status" value="1"/>
</dbReference>
<keyword evidence="2" id="KW-0472">Membrane</keyword>
<feature type="transmembrane region" description="Helical" evidence="2">
    <location>
        <begin position="323"/>
        <end position="344"/>
    </location>
</feature>
<feature type="transmembrane region" description="Helical" evidence="2">
    <location>
        <begin position="300"/>
        <end position="317"/>
    </location>
</feature>
<feature type="region of interest" description="Disordered" evidence="1">
    <location>
        <begin position="31"/>
        <end position="67"/>
    </location>
</feature>
<protein>
    <recommendedName>
        <fullName evidence="5">DUF1275 domain protein</fullName>
    </recommendedName>
</protein>
<dbReference type="EMBL" id="JAVRRG010000003">
    <property type="protein sequence ID" value="KAK5102155.1"/>
    <property type="molecule type" value="Genomic_DNA"/>
</dbReference>
<dbReference type="Proteomes" id="UP001345013">
    <property type="component" value="Unassembled WGS sequence"/>
</dbReference>
<evidence type="ECO:0008006" key="5">
    <source>
        <dbReference type="Google" id="ProtNLM"/>
    </source>
</evidence>
<sequence length="356" mass="38975">MAVTFADIERADLERATSVIDLQRFNSAAPTLNNTPSVSRNSSPTRKKASRSSTPSPTQANNEVMDSKDGFDTVSRYTTDELDMAWMGGVIITCFFTSGLIDAVAFNSWNCFVGMQTGNTIFTALGLGGLPTQAHEQQFVKSFVAIGSFCAGTIFFNIMHRIPTGLHNRPTSRKRMIFVLSFLVQTMLVVIAAALVTVGVVSNQPFIIGQFSSGSHITGEVSNDHRNYMDLLPIVLLAFGAAGQVCLSRVLSLIELPTTVLSTLYHDWTGDLLATRQSWRQSSSVKDFVLVHGRRQNKRLFAIIALFAGGCVGGEMYKSKVGMAGALWLASFLKGSVVVTFALWRKQREEVDELEH</sequence>
<dbReference type="PANTHER" id="PTHR37488">
    <property type="entry name" value="DUF1275 DOMAIN-CONTAINING PROTEIN"/>
    <property type="match status" value="1"/>
</dbReference>
<evidence type="ECO:0000256" key="1">
    <source>
        <dbReference type="SAM" id="MobiDB-lite"/>
    </source>
</evidence>
<feature type="transmembrane region" description="Helical" evidence="2">
    <location>
        <begin position="139"/>
        <end position="156"/>
    </location>
</feature>
<comment type="caution">
    <text evidence="3">The sequence shown here is derived from an EMBL/GenBank/DDBJ whole genome shotgun (WGS) entry which is preliminary data.</text>
</comment>
<accession>A0ABR0KNT1</accession>
<dbReference type="PANTHER" id="PTHR37488:SF2">
    <property type="entry name" value="DUF1275 DOMAIN-CONTAINING PROTEIN"/>
    <property type="match status" value="1"/>
</dbReference>
<keyword evidence="4" id="KW-1185">Reference proteome</keyword>
<feature type="transmembrane region" description="Helical" evidence="2">
    <location>
        <begin position="231"/>
        <end position="251"/>
    </location>
</feature>
<keyword evidence="2" id="KW-0812">Transmembrane</keyword>
<proteinExistence type="predicted"/>
<gene>
    <name evidence="3" type="ORF">LTR24_000386</name>
</gene>
<reference evidence="3 4" key="1">
    <citation type="submission" date="2023-08" db="EMBL/GenBank/DDBJ databases">
        <title>Black Yeasts Isolated from many extreme environments.</title>
        <authorList>
            <person name="Coleine C."/>
            <person name="Stajich J.E."/>
            <person name="Selbmann L."/>
        </authorList>
    </citation>
    <scope>NUCLEOTIDE SEQUENCE [LARGE SCALE GENOMIC DNA]</scope>
    <source>
        <strain evidence="3 4">CCFEE 5885</strain>
    </source>
</reference>
<keyword evidence="2" id="KW-1133">Transmembrane helix</keyword>
<feature type="compositionally biased region" description="Polar residues" evidence="1">
    <location>
        <begin position="31"/>
        <end position="44"/>
    </location>
</feature>
<evidence type="ECO:0000313" key="4">
    <source>
        <dbReference type="Proteomes" id="UP001345013"/>
    </source>
</evidence>
<evidence type="ECO:0000313" key="3">
    <source>
        <dbReference type="EMBL" id="KAK5102155.1"/>
    </source>
</evidence>
<evidence type="ECO:0000256" key="2">
    <source>
        <dbReference type="SAM" id="Phobius"/>
    </source>
</evidence>
<feature type="transmembrane region" description="Helical" evidence="2">
    <location>
        <begin position="85"/>
        <end position="106"/>
    </location>
</feature>
<name>A0ABR0KNT1_9EURO</name>
<organism evidence="3 4">
    <name type="scientific">Lithohypha guttulata</name>
    <dbReference type="NCBI Taxonomy" id="1690604"/>
    <lineage>
        <taxon>Eukaryota</taxon>
        <taxon>Fungi</taxon>
        <taxon>Dikarya</taxon>
        <taxon>Ascomycota</taxon>
        <taxon>Pezizomycotina</taxon>
        <taxon>Eurotiomycetes</taxon>
        <taxon>Chaetothyriomycetidae</taxon>
        <taxon>Chaetothyriales</taxon>
        <taxon>Trichomeriaceae</taxon>
        <taxon>Lithohypha</taxon>
    </lineage>
</organism>
<feature type="compositionally biased region" description="Polar residues" evidence="1">
    <location>
        <begin position="51"/>
        <end position="64"/>
    </location>
</feature>
<feature type="transmembrane region" description="Helical" evidence="2">
    <location>
        <begin position="177"/>
        <end position="201"/>
    </location>
</feature>
<dbReference type="InterPro" id="IPR010699">
    <property type="entry name" value="DUF1275"/>
</dbReference>